<evidence type="ECO:0000313" key="1">
    <source>
        <dbReference type="EMBL" id="KAF0758404.1"/>
    </source>
</evidence>
<reference evidence="1 2" key="1">
    <citation type="submission" date="2019-08" db="EMBL/GenBank/DDBJ databases">
        <title>Whole genome of Aphis craccivora.</title>
        <authorList>
            <person name="Voronova N.V."/>
            <person name="Shulinski R.S."/>
            <person name="Bandarenka Y.V."/>
            <person name="Zhorov D.G."/>
            <person name="Warner D."/>
        </authorList>
    </citation>
    <scope>NUCLEOTIDE SEQUENCE [LARGE SCALE GENOMIC DNA]</scope>
    <source>
        <strain evidence="1">180601</strain>
        <tissue evidence="1">Whole Body</tissue>
    </source>
</reference>
<comment type="caution">
    <text evidence="1">The sequence shown here is derived from an EMBL/GenBank/DDBJ whole genome shotgun (WGS) entry which is preliminary data.</text>
</comment>
<gene>
    <name evidence="1" type="ORF">FWK35_00011208</name>
</gene>
<proteinExistence type="predicted"/>
<protein>
    <submittedName>
        <fullName evidence="1">Uncharacterized protein</fullName>
    </submittedName>
</protein>
<dbReference type="AlphaFoldDB" id="A0A6G0YLZ2"/>
<organism evidence="1 2">
    <name type="scientific">Aphis craccivora</name>
    <name type="common">Cowpea aphid</name>
    <dbReference type="NCBI Taxonomy" id="307492"/>
    <lineage>
        <taxon>Eukaryota</taxon>
        <taxon>Metazoa</taxon>
        <taxon>Ecdysozoa</taxon>
        <taxon>Arthropoda</taxon>
        <taxon>Hexapoda</taxon>
        <taxon>Insecta</taxon>
        <taxon>Pterygota</taxon>
        <taxon>Neoptera</taxon>
        <taxon>Paraneoptera</taxon>
        <taxon>Hemiptera</taxon>
        <taxon>Sternorrhyncha</taxon>
        <taxon>Aphidomorpha</taxon>
        <taxon>Aphidoidea</taxon>
        <taxon>Aphididae</taxon>
        <taxon>Aphidini</taxon>
        <taxon>Aphis</taxon>
        <taxon>Aphis</taxon>
    </lineage>
</organism>
<dbReference type="Proteomes" id="UP000478052">
    <property type="component" value="Unassembled WGS sequence"/>
</dbReference>
<accession>A0A6G0YLZ2</accession>
<evidence type="ECO:0000313" key="2">
    <source>
        <dbReference type="Proteomes" id="UP000478052"/>
    </source>
</evidence>
<sequence>MPAAKPAMHSYNMRAAGSVSPIFKSEKLKMLRTCAPGLDSERSEECIDFTMIRNNAPISNYGSGFRCKSEYPWCIIEFLSVLRERLHTRSNVSKVSFETGVVFSNHFSSDCFADKTFVQKAAAHLDIIIMIFRITE</sequence>
<name>A0A6G0YLZ2_APHCR</name>
<dbReference type="EMBL" id="VUJU01003310">
    <property type="protein sequence ID" value="KAF0758404.1"/>
    <property type="molecule type" value="Genomic_DNA"/>
</dbReference>
<keyword evidence="2" id="KW-1185">Reference proteome</keyword>